<protein>
    <recommendedName>
        <fullName evidence="4">DUF2744 domain-containing protein</fullName>
    </recommendedName>
</protein>
<dbReference type="Proteomes" id="UP000221961">
    <property type="component" value="Chromosome"/>
</dbReference>
<proteinExistence type="predicted"/>
<dbReference type="InterPro" id="IPR021226">
    <property type="entry name" value="Phage_gene29"/>
</dbReference>
<gene>
    <name evidence="2" type="ORF">CRH09_36010</name>
</gene>
<name>A0A291RU34_9NOCA</name>
<dbReference type="Pfam" id="PF10910">
    <property type="entry name" value="Phage_gene29"/>
    <property type="match status" value="1"/>
</dbReference>
<feature type="region of interest" description="Disordered" evidence="1">
    <location>
        <begin position="1"/>
        <end position="27"/>
    </location>
</feature>
<evidence type="ECO:0008006" key="4">
    <source>
        <dbReference type="Google" id="ProtNLM"/>
    </source>
</evidence>
<organism evidence="2 3">
    <name type="scientific">Nocardia terpenica</name>
    <dbReference type="NCBI Taxonomy" id="455432"/>
    <lineage>
        <taxon>Bacteria</taxon>
        <taxon>Bacillati</taxon>
        <taxon>Actinomycetota</taxon>
        <taxon>Actinomycetes</taxon>
        <taxon>Mycobacteriales</taxon>
        <taxon>Nocardiaceae</taxon>
        <taxon>Nocardia</taxon>
    </lineage>
</organism>
<accession>A0A291RU34</accession>
<dbReference type="AlphaFoldDB" id="A0A291RU34"/>
<sequence length="224" mass="25563">MGHRYRTTRTRRPGCSSVGTIPRHSLHPSRSRSYLTMSRFPTYESCQPAEGEEPDPKVIYQWALAYIPFHGSTPLILQEEARAVLSQLLWDYGFEHNPDKQTKKLRLPWRGQQHYLNGAAQIVDIDDPEPDPVTIPDPLAYTAHEQAVMAERLYHAGMLGDKVPAYRENEFAEESGEPFNPSDHSPSTVNGYLLAARPAERRRVIAAEMTGKKRDQILRKWRGV</sequence>
<dbReference type="EMBL" id="CP023778">
    <property type="protein sequence ID" value="ATL70789.1"/>
    <property type="molecule type" value="Genomic_DNA"/>
</dbReference>
<reference evidence="2 3" key="1">
    <citation type="submission" date="2017-10" db="EMBL/GenBank/DDBJ databases">
        <title>Comparative genomics between pathogenic Norcardia.</title>
        <authorList>
            <person name="Zeng L."/>
        </authorList>
    </citation>
    <scope>NUCLEOTIDE SEQUENCE [LARGE SCALE GENOMIC DNA]</scope>
    <source>
        <strain evidence="2 3">NC_YFY_NT001</strain>
    </source>
</reference>
<evidence type="ECO:0000256" key="1">
    <source>
        <dbReference type="SAM" id="MobiDB-lite"/>
    </source>
</evidence>
<dbReference type="KEGG" id="ntp:CRH09_36010"/>
<evidence type="ECO:0000313" key="3">
    <source>
        <dbReference type="Proteomes" id="UP000221961"/>
    </source>
</evidence>
<feature type="compositionally biased region" description="Basic residues" evidence="1">
    <location>
        <begin position="1"/>
        <end position="12"/>
    </location>
</feature>
<evidence type="ECO:0000313" key="2">
    <source>
        <dbReference type="EMBL" id="ATL70789.1"/>
    </source>
</evidence>